<proteinExistence type="predicted"/>
<sequence>MVEIEGIHASPAATRNFTRYMPKALKNSVPTWTAPYRKPLIEHHNEENGQIIGRIIDAEYVTKNTLSGTPALKFTVNVPNERAKKDIKSGLLATTSIGATAHDVRCSICGSHIESAEEGCPNGHERGGNYNGETCYWDIYSIEGKELSFVVVPADPYSQKTAVYPATESTSKKPTVIKESYTEDNQEDGLSIPSEKGANMAKKEVTAEDLTAEVASLKESLDAQTKKAVELEESLKEATEKIEALEKEKVELSESVESLTKEKNEFDEKLKGETALRESLEEEISNTKAELKESVLDMYVSLRESLGYETDAEKVSSRSVESLKDSIVDLKESISIKSAAPIVEVKEKVEIKPNSVEDPTLKESEEEDNKKISVREKIDLKSGFAKLFG</sequence>
<protein>
    <submittedName>
        <fullName evidence="3">Uncharacterized protein</fullName>
    </submittedName>
</protein>
<reference evidence="3" key="1">
    <citation type="journal article" date="2021" name="Proc. Natl. Acad. Sci. U.S.A.">
        <title>A Catalog of Tens of Thousands of Viruses from Human Metagenomes Reveals Hidden Associations with Chronic Diseases.</title>
        <authorList>
            <person name="Tisza M.J."/>
            <person name="Buck C.B."/>
        </authorList>
    </citation>
    <scope>NUCLEOTIDE SEQUENCE</scope>
    <source>
        <strain evidence="3">CtyhJ29</strain>
    </source>
</reference>
<feature type="coiled-coil region" evidence="1">
    <location>
        <begin position="200"/>
        <end position="297"/>
    </location>
</feature>
<organism evidence="3">
    <name type="scientific">Myoviridae sp. ctyhJ29</name>
    <dbReference type="NCBI Taxonomy" id="2827719"/>
    <lineage>
        <taxon>Viruses</taxon>
        <taxon>Duplodnaviria</taxon>
        <taxon>Heunggongvirae</taxon>
        <taxon>Uroviricota</taxon>
        <taxon>Caudoviricetes</taxon>
    </lineage>
</organism>
<name>A0A8S5SG30_9CAUD</name>
<evidence type="ECO:0000256" key="2">
    <source>
        <dbReference type="SAM" id="MobiDB-lite"/>
    </source>
</evidence>
<evidence type="ECO:0000256" key="1">
    <source>
        <dbReference type="SAM" id="Coils"/>
    </source>
</evidence>
<evidence type="ECO:0000313" key="3">
    <source>
        <dbReference type="EMBL" id="DAF49795.1"/>
    </source>
</evidence>
<keyword evidence="1" id="KW-0175">Coiled coil</keyword>
<accession>A0A8S5SG30</accession>
<feature type="region of interest" description="Disordered" evidence="2">
    <location>
        <begin position="180"/>
        <end position="200"/>
    </location>
</feature>
<dbReference type="EMBL" id="BK032588">
    <property type="protein sequence ID" value="DAF49795.1"/>
    <property type="molecule type" value="Genomic_DNA"/>
</dbReference>